<dbReference type="AlphaFoldDB" id="A0A6B3QPW3"/>
<proteinExistence type="predicted"/>
<evidence type="ECO:0000259" key="2">
    <source>
        <dbReference type="Pfam" id="PF13699"/>
    </source>
</evidence>
<evidence type="ECO:0000256" key="1">
    <source>
        <dbReference type="SAM" id="MobiDB-lite"/>
    </source>
</evidence>
<dbReference type="InterPro" id="IPR025295">
    <property type="entry name" value="eCIS_core_dom"/>
</dbReference>
<feature type="compositionally biased region" description="Low complexity" evidence="1">
    <location>
        <begin position="13"/>
        <end position="30"/>
    </location>
</feature>
<sequence length="243" mass="24684">MVRAHEEAADQQAARGGRAPRRATPAPTTGVRGAPMTPAAVLALQSSAGNAAVQRVVARDTHQHGPGCGHTVQRRVDPGAHQHGAGCGHDGIDDRSPEGQHQLLKEAKGEPSSTLPGSFLDKAVPFYDNPALAGARMYTGPVAQRATAAMGAEAMTIGMDVYLGPSAIGNEEILAHEASHLDKNSRGITETGSASGGSPAVTDPGQSSEVAAVNDGAAFKAGHTTAPSLVAQRAVADDVENAD</sequence>
<feature type="region of interest" description="Disordered" evidence="1">
    <location>
        <begin position="1"/>
        <end position="34"/>
    </location>
</feature>
<feature type="region of interest" description="Disordered" evidence="1">
    <location>
        <begin position="185"/>
        <end position="209"/>
    </location>
</feature>
<evidence type="ECO:0000313" key="3">
    <source>
        <dbReference type="EMBL" id="NEV90149.1"/>
    </source>
</evidence>
<dbReference type="EMBL" id="JAAIFS010000006">
    <property type="protein sequence ID" value="NEV90149.1"/>
    <property type="molecule type" value="Genomic_DNA"/>
</dbReference>
<gene>
    <name evidence="3" type="ORF">GUR47_26345</name>
</gene>
<accession>A0A6B3QPW3</accession>
<dbReference type="Pfam" id="PF13699">
    <property type="entry name" value="eCIS_core"/>
    <property type="match status" value="1"/>
</dbReference>
<dbReference type="RefSeq" id="WP_164459924.1">
    <property type="nucleotide sequence ID" value="NZ_JAAIFS010000006.1"/>
</dbReference>
<name>A0A6B3QPW3_STRTE</name>
<feature type="domain" description="eCIS core" evidence="2">
    <location>
        <begin position="115"/>
        <end position="187"/>
    </location>
</feature>
<reference evidence="3" key="1">
    <citation type="journal article" date="2020" name="Microorganisms">
        <title>Isolation, Genomic and Metabolomic Characterization of Streptomyces tendae VITAKN with Quorum Sensing Inhibitory Activity from Southern India.</title>
        <authorList>
            <person name="Ishaque N.M."/>
            <person name="Burgsdorf I."/>
            <person name="Limlingan Malit J.J."/>
            <person name="Saha S."/>
            <person name="Teta R."/>
            <person name="Ewe D."/>
            <person name="Kannabiran K."/>
            <person name="Hrouzek P."/>
            <person name="Steindler L."/>
            <person name="Costantino V."/>
            <person name="Saurav K."/>
        </authorList>
    </citation>
    <scope>NUCLEOTIDE SEQUENCE</scope>
    <source>
        <strain evidence="3">VITAKN</strain>
    </source>
</reference>
<protein>
    <submittedName>
        <fullName evidence="3">DUF4157 domain-containing protein</fullName>
    </submittedName>
</protein>
<feature type="compositionally biased region" description="Basic and acidic residues" evidence="1">
    <location>
        <begin position="90"/>
        <end position="109"/>
    </location>
</feature>
<comment type="caution">
    <text evidence="3">The sequence shown here is derived from an EMBL/GenBank/DDBJ whole genome shotgun (WGS) entry which is preliminary data.</text>
</comment>
<feature type="region of interest" description="Disordered" evidence="1">
    <location>
        <begin position="60"/>
        <end position="116"/>
    </location>
</feature>
<organism evidence="3">
    <name type="scientific">Streptomyces tendae</name>
    <dbReference type="NCBI Taxonomy" id="1932"/>
    <lineage>
        <taxon>Bacteria</taxon>
        <taxon>Bacillati</taxon>
        <taxon>Actinomycetota</taxon>
        <taxon>Actinomycetes</taxon>
        <taxon>Kitasatosporales</taxon>
        <taxon>Streptomycetaceae</taxon>
        <taxon>Streptomyces</taxon>
    </lineage>
</organism>